<dbReference type="Pfam" id="PF13469">
    <property type="entry name" value="Sulfotransfer_3"/>
    <property type="match status" value="1"/>
</dbReference>
<dbReference type="PANTHER" id="PTHR12788:SF10">
    <property type="entry name" value="PROTEIN-TYROSINE SULFOTRANSFERASE"/>
    <property type="match status" value="1"/>
</dbReference>
<reference evidence="2 3" key="1">
    <citation type="journal article" date="2008" name="Proc. Natl. Acad. Sci. U.S.A.">
        <title>The genome of Cyanothece 51142, a unicellular diazotrophic cyanobacterium important in the marine nitrogen cycle.</title>
        <authorList>
            <person name="Welsh E.A."/>
            <person name="Liberton M."/>
            <person name="Stoeckel J."/>
            <person name="Loh T."/>
            <person name="Elvitigala T."/>
            <person name="Wang C."/>
            <person name="Wollam A."/>
            <person name="Fulton R.S."/>
            <person name="Clifton S.W."/>
            <person name="Jacobs J.M."/>
            <person name="Aurora R."/>
            <person name="Ghosh B.K."/>
            <person name="Sherman L.A."/>
            <person name="Smith R.D."/>
            <person name="Wilson R.K."/>
            <person name="Pakrasi H.B."/>
        </authorList>
    </citation>
    <scope>NUCLEOTIDE SEQUENCE [LARGE SCALE GENOMIC DNA]</scope>
    <source>
        <strain evidence="3">ATCC 51142 / BH68</strain>
    </source>
</reference>
<dbReference type="Proteomes" id="UP000001203">
    <property type="component" value="Chromosome circular"/>
</dbReference>
<dbReference type="EMBL" id="CP000806">
    <property type="protein sequence ID" value="ACB53900.1"/>
    <property type="molecule type" value="Genomic_DNA"/>
</dbReference>
<evidence type="ECO:0000313" key="3">
    <source>
        <dbReference type="Proteomes" id="UP000001203"/>
    </source>
</evidence>
<dbReference type="SUPFAM" id="SSF52540">
    <property type="entry name" value="P-loop containing nucleoside triphosphate hydrolases"/>
    <property type="match status" value="1"/>
</dbReference>
<sequence>MLTNEPNLKIKEPAQPIYLSNLPYWIYKTIIWDQKKYQTKKRNWSPKRLFGLISPNLKEPIFIVGSGRSGTTFLGSCIGEIPEISYHFEPDIIKATARYVYTGEWSQKKAQWYYRNIYSLLMRIHGDGDLRLADKTPRNSFIIPFLYETFPDAKFVHIIRDGRDVALSLSKQPWYRGDQVNSGIIERGGYPYGPYARFWVEPDRVNEFETTSDIHRCIWLWRRYLETILEAKAQLPENQYYELRYETLVTHPKEEAKRLLDFLEITSTLSRRLFHQATAKAKPDSVGLGKKQLSKAQLQEIEQEAGNMLDRLGYD</sequence>
<keyword evidence="3" id="KW-1185">Reference proteome</keyword>
<name>B1WVB0_CROS5</name>
<evidence type="ECO:0008006" key="4">
    <source>
        <dbReference type="Google" id="ProtNLM"/>
    </source>
</evidence>
<evidence type="ECO:0000313" key="2">
    <source>
        <dbReference type="EMBL" id="ACB53900.1"/>
    </source>
</evidence>
<dbReference type="STRING" id="43989.cce_4552"/>
<dbReference type="GO" id="GO:0008476">
    <property type="term" value="F:protein-tyrosine sulfotransferase activity"/>
    <property type="evidence" value="ECO:0007669"/>
    <property type="project" value="InterPro"/>
</dbReference>
<protein>
    <recommendedName>
        <fullName evidence="4">Sulfotransferase</fullName>
    </recommendedName>
</protein>
<dbReference type="InterPro" id="IPR026634">
    <property type="entry name" value="TPST-like"/>
</dbReference>
<proteinExistence type="predicted"/>
<keyword evidence="1" id="KW-0808">Transferase</keyword>
<dbReference type="OrthoDB" id="5729795at2"/>
<dbReference type="Gene3D" id="3.40.50.300">
    <property type="entry name" value="P-loop containing nucleotide triphosphate hydrolases"/>
    <property type="match status" value="1"/>
</dbReference>
<dbReference type="KEGG" id="cyt:cce_4552"/>
<dbReference type="HOGENOM" id="CLU_899576_0_0_3"/>
<dbReference type="RefSeq" id="WP_009543394.1">
    <property type="nucleotide sequence ID" value="NC_010546.1"/>
</dbReference>
<dbReference type="AlphaFoldDB" id="B1WVB0"/>
<dbReference type="InterPro" id="IPR027417">
    <property type="entry name" value="P-loop_NTPase"/>
</dbReference>
<dbReference type="eggNOG" id="COG4714">
    <property type="taxonomic scope" value="Bacteria"/>
</dbReference>
<organism evidence="2 3">
    <name type="scientific">Crocosphaera subtropica (strain ATCC 51142 / BH68)</name>
    <name type="common">Cyanothece sp. (strain ATCC 51142)</name>
    <dbReference type="NCBI Taxonomy" id="43989"/>
    <lineage>
        <taxon>Bacteria</taxon>
        <taxon>Bacillati</taxon>
        <taxon>Cyanobacteriota</taxon>
        <taxon>Cyanophyceae</taxon>
        <taxon>Oscillatoriophycideae</taxon>
        <taxon>Chroococcales</taxon>
        <taxon>Aphanothecaceae</taxon>
        <taxon>Crocosphaera</taxon>
        <taxon>Crocosphaera subtropica</taxon>
    </lineage>
</organism>
<gene>
    <name evidence="2" type="ordered locus">cce_4552</name>
</gene>
<dbReference type="PANTHER" id="PTHR12788">
    <property type="entry name" value="PROTEIN-TYROSINE SULFOTRANSFERASE 2"/>
    <property type="match status" value="1"/>
</dbReference>
<evidence type="ECO:0000256" key="1">
    <source>
        <dbReference type="ARBA" id="ARBA00022679"/>
    </source>
</evidence>
<accession>B1WVB0</accession>